<reference evidence="1" key="1">
    <citation type="submission" date="2021-01" db="EMBL/GenBank/DDBJ databases">
        <authorList>
            <person name="Zhong Y.L."/>
        </authorList>
    </citation>
    <scope>NUCLEOTIDE SEQUENCE</scope>
    <source>
        <strain evidence="1">KCTC 23302</strain>
    </source>
</reference>
<dbReference type="RefSeq" id="WP_201918699.1">
    <property type="nucleotide sequence ID" value="NZ_BAABAX010000005.1"/>
</dbReference>
<comment type="caution">
    <text evidence="1">The sequence shown here is derived from an EMBL/GenBank/DDBJ whole genome shotgun (WGS) entry which is preliminary data.</text>
</comment>
<dbReference type="EMBL" id="JAERQJ010000003">
    <property type="protein sequence ID" value="MBL0683577.1"/>
    <property type="molecule type" value="Genomic_DNA"/>
</dbReference>
<gene>
    <name evidence="1" type="ORF">JJQ60_08620</name>
</gene>
<evidence type="ECO:0000313" key="2">
    <source>
        <dbReference type="Proteomes" id="UP000651057"/>
    </source>
</evidence>
<dbReference type="AlphaFoldDB" id="A0A937D9C5"/>
<organism evidence="1 2">
    <name type="scientific">Aquimarina mytili</name>
    <dbReference type="NCBI Taxonomy" id="874423"/>
    <lineage>
        <taxon>Bacteria</taxon>
        <taxon>Pseudomonadati</taxon>
        <taxon>Bacteroidota</taxon>
        <taxon>Flavobacteriia</taxon>
        <taxon>Flavobacteriales</taxon>
        <taxon>Flavobacteriaceae</taxon>
        <taxon>Aquimarina</taxon>
    </lineage>
</organism>
<protein>
    <submittedName>
        <fullName evidence="1">Uncharacterized protein</fullName>
    </submittedName>
</protein>
<keyword evidence="2" id="KW-1185">Reference proteome</keyword>
<name>A0A937D9C5_9FLAO</name>
<accession>A0A937D9C5</accession>
<sequence>MEAYLQHQKHHYFAAILQALHFKMDTFIYNLVHHQSYEMILYRWIVKLYKKRKTSDEALQLIYKARNILLLTSTNGLYCHSIYTPKPQM</sequence>
<proteinExistence type="predicted"/>
<dbReference type="Proteomes" id="UP000651057">
    <property type="component" value="Unassembled WGS sequence"/>
</dbReference>
<evidence type="ECO:0000313" key="1">
    <source>
        <dbReference type="EMBL" id="MBL0683577.1"/>
    </source>
</evidence>